<sequence>MKTTNKNTQLTGQTVVAASLRLSPAGLPAGGVSLTGVLGGLGLDATRVSAPGANGANGALRSSVLMACIPGASVETGLSIGWLEADVDSVRVMRAGRPTKAPKAVEAAAKHGAYLLAAGAGADTEQEKQQISQAKAAFTGAEAVRIRAFRGPEPWRERT</sequence>
<reference evidence="1 2" key="1">
    <citation type="journal article" date="2019" name="Int. J. Syst. Evol. Microbiol.">
        <title>The Global Catalogue of Microorganisms (GCM) 10K type strain sequencing project: providing services to taxonomists for standard genome sequencing and annotation.</title>
        <authorList>
            <consortium name="The Broad Institute Genomics Platform"/>
            <consortium name="The Broad Institute Genome Sequencing Center for Infectious Disease"/>
            <person name="Wu L."/>
            <person name="Ma J."/>
        </authorList>
    </citation>
    <scope>NUCLEOTIDE SEQUENCE [LARGE SCALE GENOMIC DNA]</scope>
    <source>
        <strain evidence="1 2">JCM 13004</strain>
    </source>
</reference>
<protein>
    <submittedName>
        <fullName evidence="1">Uncharacterized protein</fullName>
    </submittedName>
</protein>
<keyword evidence="2" id="KW-1185">Reference proteome</keyword>
<evidence type="ECO:0000313" key="2">
    <source>
        <dbReference type="Proteomes" id="UP001500037"/>
    </source>
</evidence>
<comment type="caution">
    <text evidence="1">The sequence shown here is derived from an EMBL/GenBank/DDBJ whole genome shotgun (WGS) entry which is preliminary data.</text>
</comment>
<proteinExistence type="predicted"/>
<dbReference type="EMBL" id="BAAALF010000149">
    <property type="protein sequence ID" value="GAA1262132.1"/>
    <property type="molecule type" value="Genomic_DNA"/>
</dbReference>
<dbReference type="RefSeq" id="WP_344445173.1">
    <property type="nucleotide sequence ID" value="NZ_BAAALF010000149.1"/>
</dbReference>
<organism evidence="1 2">
    <name type="scientific">Kitasatospora nipponensis</name>
    <dbReference type="NCBI Taxonomy" id="258049"/>
    <lineage>
        <taxon>Bacteria</taxon>
        <taxon>Bacillati</taxon>
        <taxon>Actinomycetota</taxon>
        <taxon>Actinomycetes</taxon>
        <taxon>Kitasatosporales</taxon>
        <taxon>Streptomycetaceae</taxon>
        <taxon>Kitasatospora</taxon>
    </lineage>
</organism>
<dbReference type="Proteomes" id="UP001500037">
    <property type="component" value="Unassembled WGS sequence"/>
</dbReference>
<accession>A0ABN1WRW5</accession>
<gene>
    <name evidence="1" type="ORF">GCM10009665_59730</name>
</gene>
<name>A0ABN1WRW5_9ACTN</name>
<evidence type="ECO:0000313" key="1">
    <source>
        <dbReference type="EMBL" id="GAA1262132.1"/>
    </source>
</evidence>